<dbReference type="GO" id="GO:0003735">
    <property type="term" value="F:structural constituent of ribosome"/>
    <property type="evidence" value="ECO:0007669"/>
    <property type="project" value="InterPro"/>
</dbReference>
<dbReference type="AlphaFoldDB" id="A0A5B8XDW4"/>
<dbReference type="GO" id="GO:0006412">
    <property type="term" value="P:translation"/>
    <property type="evidence" value="ECO:0007669"/>
    <property type="project" value="InterPro"/>
</dbReference>
<keyword evidence="1 3" id="KW-0689">Ribosomal protein</keyword>
<proteinExistence type="predicted"/>
<dbReference type="SUPFAM" id="SSF46911">
    <property type="entry name" value="Ribosomal protein S18"/>
    <property type="match status" value="1"/>
</dbReference>
<evidence type="ECO:0000313" key="3">
    <source>
        <dbReference type="EMBL" id="QED23420.1"/>
    </source>
</evidence>
<sequence>MSRQITNNIKNRSGSNVPQVFEGMSNTAINVSSVVPFSSVFSGQNRRFANISTSLIHYHNYFILKQILTDMSRKIMRRDLSGLSRSSQRELRKHVFIARFLGLLPYVK</sequence>
<keyword evidence="4" id="KW-1185">Reference proteome</keyword>
<dbReference type="EMBL" id="CP029077">
    <property type="protein sequence ID" value="QED23420.1"/>
    <property type="molecule type" value="Genomic_DNA"/>
</dbReference>
<evidence type="ECO:0000256" key="1">
    <source>
        <dbReference type="ARBA" id="ARBA00022980"/>
    </source>
</evidence>
<dbReference type="Gene3D" id="4.10.640.10">
    <property type="entry name" value="Ribosomal protein S18"/>
    <property type="match status" value="1"/>
</dbReference>
<dbReference type="GO" id="GO:1990904">
    <property type="term" value="C:ribonucleoprotein complex"/>
    <property type="evidence" value="ECO:0007669"/>
    <property type="project" value="UniProtKB-KW"/>
</dbReference>
<protein>
    <submittedName>
        <fullName evidence="3">30S ribosomal protein S18</fullName>
    </submittedName>
</protein>
<organism evidence="3 4">
    <name type="scientific">Candidatus Deianiraea vastatrix</name>
    <dbReference type="NCBI Taxonomy" id="2163644"/>
    <lineage>
        <taxon>Bacteria</taxon>
        <taxon>Pseudomonadati</taxon>
        <taxon>Pseudomonadota</taxon>
        <taxon>Alphaproteobacteria</taxon>
        <taxon>Rickettsiales</taxon>
        <taxon>Candidatus Deianiraeaceae</taxon>
        <taxon>Candidatus Deianiraea</taxon>
    </lineage>
</organism>
<name>A0A5B8XDW4_9RICK</name>
<accession>A0A5B8XDW4</accession>
<reference evidence="3 4" key="1">
    <citation type="journal article" date="2019" name="ISME J.">
        <title>Deianiraea, an extracellular bacterium associated with the ciliate Paramecium, suggests an alternative scenario for the evolution of Rickettsiales.</title>
        <authorList>
            <person name="Castelli M."/>
            <person name="Sabaneyeva E."/>
            <person name="Lanzoni O."/>
            <person name="Lebedeva N."/>
            <person name="Floriano A.M."/>
            <person name="Gaiarsa S."/>
            <person name="Benken K."/>
            <person name="Modeo L."/>
            <person name="Bandi C."/>
            <person name="Potekhin A."/>
            <person name="Sassera D."/>
            <person name="Petroni G."/>
        </authorList>
    </citation>
    <scope>NUCLEOTIDE SEQUENCE [LARGE SCALE GENOMIC DNA]</scope>
    <source>
        <strain evidence="3">CyL4-1</strain>
    </source>
</reference>
<keyword evidence="2" id="KW-0687">Ribonucleoprotein</keyword>
<gene>
    <name evidence="3" type="ORF">Deia_00626</name>
</gene>
<dbReference type="RefSeq" id="WP_222912616.1">
    <property type="nucleotide sequence ID" value="NZ_CP029077.1"/>
</dbReference>
<dbReference type="InterPro" id="IPR001648">
    <property type="entry name" value="Ribosomal_bS18"/>
</dbReference>
<dbReference type="GO" id="GO:0005840">
    <property type="term" value="C:ribosome"/>
    <property type="evidence" value="ECO:0007669"/>
    <property type="project" value="UniProtKB-KW"/>
</dbReference>
<evidence type="ECO:0000313" key="4">
    <source>
        <dbReference type="Proteomes" id="UP000321934"/>
    </source>
</evidence>
<dbReference type="Pfam" id="PF01084">
    <property type="entry name" value="Ribosomal_S18"/>
    <property type="match status" value="1"/>
</dbReference>
<dbReference type="InterPro" id="IPR036870">
    <property type="entry name" value="Ribosomal_bS18_sf"/>
</dbReference>
<evidence type="ECO:0000256" key="2">
    <source>
        <dbReference type="ARBA" id="ARBA00023274"/>
    </source>
</evidence>
<dbReference type="Proteomes" id="UP000321934">
    <property type="component" value="Chromosome"/>
</dbReference>